<evidence type="ECO:0000313" key="3">
    <source>
        <dbReference type="Proteomes" id="UP001603857"/>
    </source>
</evidence>
<keyword evidence="3" id="KW-1185">Reference proteome</keyword>
<dbReference type="EMBL" id="JBGMDY010000009">
    <property type="protein sequence ID" value="KAL2322908.1"/>
    <property type="molecule type" value="Genomic_DNA"/>
</dbReference>
<dbReference type="AlphaFoldDB" id="A0ABD1LHT6"/>
<sequence length="99" mass="10668">MPIPSPNRRQFRPSPGDPDPPQPMVTGKFPKCIDGVHLLTTGFMDHPSIHVYIHRIFAAHPSITFLRLPPALPPLLSPSSSPTGSPLSKPTPLSPPPSP</sequence>
<evidence type="ECO:0000256" key="1">
    <source>
        <dbReference type="SAM" id="MobiDB-lite"/>
    </source>
</evidence>
<gene>
    <name evidence="2" type="ORF">Fmac_027287</name>
</gene>
<feature type="compositionally biased region" description="Low complexity" evidence="1">
    <location>
        <begin position="77"/>
        <end position="91"/>
    </location>
</feature>
<dbReference type="Proteomes" id="UP001603857">
    <property type="component" value="Unassembled WGS sequence"/>
</dbReference>
<organism evidence="2 3">
    <name type="scientific">Flemingia macrophylla</name>
    <dbReference type="NCBI Taxonomy" id="520843"/>
    <lineage>
        <taxon>Eukaryota</taxon>
        <taxon>Viridiplantae</taxon>
        <taxon>Streptophyta</taxon>
        <taxon>Embryophyta</taxon>
        <taxon>Tracheophyta</taxon>
        <taxon>Spermatophyta</taxon>
        <taxon>Magnoliopsida</taxon>
        <taxon>eudicotyledons</taxon>
        <taxon>Gunneridae</taxon>
        <taxon>Pentapetalae</taxon>
        <taxon>rosids</taxon>
        <taxon>fabids</taxon>
        <taxon>Fabales</taxon>
        <taxon>Fabaceae</taxon>
        <taxon>Papilionoideae</taxon>
        <taxon>50 kb inversion clade</taxon>
        <taxon>NPAAA clade</taxon>
        <taxon>indigoferoid/millettioid clade</taxon>
        <taxon>Phaseoleae</taxon>
        <taxon>Flemingia</taxon>
    </lineage>
</organism>
<feature type="region of interest" description="Disordered" evidence="1">
    <location>
        <begin position="73"/>
        <end position="99"/>
    </location>
</feature>
<name>A0ABD1LHT6_9FABA</name>
<proteinExistence type="predicted"/>
<protein>
    <submittedName>
        <fullName evidence="2">Uncharacterized protein</fullName>
    </submittedName>
</protein>
<reference evidence="2 3" key="1">
    <citation type="submission" date="2024-08" db="EMBL/GenBank/DDBJ databases">
        <title>Insights into the chromosomal genome structure of Flemingia macrophylla.</title>
        <authorList>
            <person name="Ding Y."/>
            <person name="Zhao Y."/>
            <person name="Bi W."/>
            <person name="Wu M."/>
            <person name="Zhao G."/>
            <person name="Gong Y."/>
            <person name="Li W."/>
            <person name="Zhang P."/>
        </authorList>
    </citation>
    <scope>NUCLEOTIDE SEQUENCE [LARGE SCALE GENOMIC DNA]</scope>
    <source>
        <strain evidence="2">DYQJB</strain>
        <tissue evidence="2">Leaf</tissue>
    </source>
</reference>
<feature type="region of interest" description="Disordered" evidence="1">
    <location>
        <begin position="1"/>
        <end position="28"/>
    </location>
</feature>
<evidence type="ECO:0000313" key="2">
    <source>
        <dbReference type="EMBL" id="KAL2322908.1"/>
    </source>
</evidence>
<accession>A0ABD1LHT6</accession>
<comment type="caution">
    <text evidence="2">The sequence shown here is derived from an EMBL/GenBank/DDBJ whole genome shotgun (WGS) entry which is preliminary data.</text>
</comment>